<comment type="caution">
    <text evidence="1">The sequence shown here is derived from an EMBL/GenBank/DDBJ whole genome shotgun (WGS) entry which is preliminary data.</text>
</comment>
<evidence type="ECO:0000313" key="1">
    <source>
        <dbReference type="EMBL" id="HDD35507.1"/>
    </source>
</evidence>
<accession>A0A7V0NEQ5</accession>
<dbReference type="Proteomes" id="UP000885706">
    <property type="component" value="Unassembled WGS sequence"/>
</dbReference>
<dbReference type="AlphaFoldDB" id="A0A7V0NEQ5"/>
<reference evidence="1" key="1">
    <citation type="journal article" date="2020" name="mSystems">
        <title>Genome- and Community-Level Interaction Insights into Carbon Utilization and Element Cycling Functions of Hydrothermarchaeota in Hydrothermal Sediment.</title>
        <authorList>
            <person name="Zhou Z."/>
            <person name="Liu Y."/>
            <person name="Xu W."/>
            <person name="Pan J."/>
            <person name="Luo Z.H."/>
            <person name="Li M."/>
        </authorList>
    </citation>
    <scope>NUCLEOTIDE SEQUENCE [LARGE SCALE GENOMIC DNA]</scope>
    <source>
        <strain evidence="1">HyVt-113</strain>
    </source>
</reference>
<name>A0A7V0NEQ5_DESA2</name>
<sequence length="172" mass="19947">MRTITKIAIIISIACAALVLAKYSQEDKQLRQSEQVILQTETYLMEFSEFLQKITQLNRELGAVFCKSLKEKEPNLKQFDAKLNEIYIELKNQKIMLEKVLTSLEKFGRHSNWWLVKSHKDRYLLNQSSIGFYKKGLKTLDRQLADAVKALKEYLAFWPNLGAQSMNNAKNG</sequence>
<dbReference type="EMBL" id="DQWQ01000077">
    <property type="protein sequence ID" value="HDD35507.1"/>
    <property type="molecule type" value="Genomic_DNA"/>
</dbReference>
<organism evidence="1">
    <name type="scientific">Desulfofervidus auxilii</name>
    <dbReference type="NCBI Taxonomy" id="1621989"/>
    <lineage>
        <taxon>Bacteria</taxon>
        <taxon>Pseudomonadati</taxon>
        <taxon>Thermodesulfobacteriota</taxon>
        <taxon>Candidatus Desulfofervidia</taxon>
        <taxon>Candidatus Desulfofervidales</taxon>
        <taxon>Candidatus Desulfofervidaceae</taxon>
        <taxon>Candidatus Desulfofervidus</taxon>
    </lineage>
</organism>
<proteinExistence type="predicted"/>
<gene>
    <name evidence="1" type="ORF">ENF30_01765</name>
</gene>
<protein>
    <submittedName>
        <fullName evidence="1">Uncharacterized protein</fullName>
    </submittedName>
</protein>